<feature type="transmembrane region" description="Helical" evidence="2">
    <location>
        <begin position="255"/>
        <end position="275"/>
    </location>
</feature>
<feature type="domain" description="DUF6534" evidence="3">
    <location>
        <begin position="220"/>
        <end position="308"/>
    </location>
</feature>
<evidence type="ECO:0000256" key="2">
    <source>
        <dbReference type="SAM" id="Phobius"/>
    </source>
</evidence>
<feature type="transmembrane region" description="Helical" evidence="2">
    <location>
        <begin position="83"/>
        <end position="106"/>
    </location>
</feature>
<keyword evidence="2" id="KW-1133">Transmembrane helix</keyword>
<keyword evidence="2" id="KW-0812">Transmembrane</keyword>
<gene>
    <name evidence="4" type="ORF">IL334_001516</name>
</gene>
<dbReference type="EMBL" id="CP141882">
    <property type="protein sequence ID" value="WRT64584.1"/>
    <property type="molecule type" value="Genomic_DNA"/>
</dbReference>
<evidence type="ECO:0000259" key="3">
    <source>
        <dbReference type="Pfam" id="PF20152"/>
    </source>
</evidence>
<name>A0ABZ1CS41_9TREE</name>
<feature type="transmembrane region" description="Helical" evidence="2">
    <location>
        <begin position="50"/>
        <end position="71"/>
    </location>
</feature>
<dbReference type="PANTHER" id="PTHR40465">
    <property type="entry name" value="CHROMOSOME 1, WHOLE GENOME SHOTGUN SEQUENCE"/>
    <property type="match status" value="1"/>
</dbReference>
<evidence type="ECO:0000313" key="4">
    <source>
        <dbReference type="EMBL" id="WRT64584.1"/>
    </source>
</evidence>
<dbReference type="Pfam" id="PF20152">
    <property type="entry name" value="DUF6534"/>
    <property type="match status" value="1"/>
</dbReference>
<proteinExistence type="predicted"/>
<feature type="compositionally biased region" description="Polar residues" evidence="1">
    <location>
        <begin position="323"/>
        <end position="359"/>
    </location>
</feature>
<dbReference type="GeneID" id="87953647"/>
<dbReference type="RefSeq" id="XP_062789324.1">
    <property type="nucleotide sequence ID" value="XM_062933273.1"/>
</dbReference>
<protein>
    <recommendedName>
        <fullName evidence="3">DUF6534 domain-containing protein</fullName>
    </recommendedName>
</protein>
<feature type="transmembrane region" description="Helical" evidence="2">
    <location>
        <begin position="159"/>
        <end position="181"/>
    </location>
</feature>
<feature type="compositionally biased region" description="Polar residues" evidence="1">
    <location>
        <begin position="395"/>
        <end position="406"/>
    </location>
</feature>
<evidence type="ECO:0000256" key="1">
    <source>
        <dbReference type="SAM" id="MobiDB-lite"/>
    </source>
</evidence>
<feature type="region of interest" description="Disordered" evidence="1">
    <location>
        <begin position="317"/>
        <end position="415"/>
    </location>
</feature>
<feature type="compositionally biased region" description="Basic and acidic residues" evidence="1">
    <location>
        <begin position="371"/>
        <end position="394"/>
    </location>
</feature>
<feature type="transmembrane region" description="Helical" evidence="2">
    <location>
        <begin position="287"/>
        <end position="306"/>
    </location>
</feature>
<keyword evidence="5" id="KW-1185">Reference proteome</keyword>
<sequence length="415" mass="45983">MAPLQAHPYRSTSGHHPLPLMDDELRVFSKRDLSDLIWIVIKSTPRSLTFSSACAVAIEGIILGIILLQTTRYLSSFGRTDPLWAVAGIILGAITLYAQFGLNLWQTYRLIDKASSELFAVIVGDIRSNMTVLVIIGVLNFVAAGFFGRRAWLLAKKRIWVLIPLVIGIFSSLGLSLGVAIKGFLLPSITADSSPAILMKYNSWRNTDNQLIVIWASIALLQDILVCALMTTMLLKEKMGFQKTERTLLKMLIRLTYETMAGPVLLNIANVIVVAHQGATFAGYSRIVTWILGPVYFSAILQSLNYRKDVQQILRVTPIPRSRPSSKGNRSTLQRTESPSIPLTSTDLRTRENSFNGSIHTGEVSAGGETIRYRSDEHSMDTGHDIDNRRERANTMESEVGSSMTTDIVLGEEKV</sequence>
<dbReference type="PANTHER" id="PTHR40465:SF1">
    <property type="entry name" value="DUF6534 DOMAIN-CONTAINING PROTEIN"/>
    <property type="match status" value="1"/>
</dbReference>
<organism evidence="4 5">
    <name type="scientific">Kwoniella shivajii</name>
    <dbReference type="NCBI Taxonomy" id="564305"/>
    <lineage>
        <taxon>Eukaryota</taxon>
        <taxon>Fungi</taxon>
        <taxon>Dikarya</taxon>
        <taxon>Basidiomycota</taxon>
        <taxon>Agaricomycotina</taxon>
        <taxon>Tremellomycetes</taxon>
        <taxon>Tremellales</taxon>
        <taxon>Cryptococcaceae</taxon>
        <taxon>Kwoniella</taxon>
    </lineage>
</organism>
<reference evidence="4 5" key="1">
    <citation type="submission" date="2024-01" db="EMBL/GenBank/DDBJ databases">
        <title>Comparative genomics of Cryptococcus and Kwoniella reveals pathogenesis evolution and contrasting modes of karyotype evolution via chromosome fusion or intercentromeric recombination.</title>
        <authorList>
            <person name="Coelho M.A."/>
            <person name="David-Palma M."/>
            <person name="Shea T."/>
            <person name="Bowers K."/>
            <person name="McGinley-Smith S."/>
            <person name="Mohammad A.W."/>
            <person name="Gnirke A."/>
            <person name="Yurkov A.M."/>
            <person name="Nowrousian M."/>
            <person name="Sun S."/>
            <person name="Cuomo C.A."/>
            <person name="Heitman J."/>
        </authorList>
    </citation>
    <scope>NUCLEOTIDE SEQUENCE [LARGE SCALE GENOMIC DNA]</scope>
    <source>
        <strain evidence="4">CBS 11374</strain>
    </source>
</reference>
<accession>A0ABZ1CS41</accession>
<feature type="transmembrane region" description="Helical" evidence="2">
    <location>
        <begin position="126"/>
        <end position="147"/>
    </location>
</feature>
<feature type="transmembrane region" description="Helical" evidence="2">
    <location>
        <begin position="212"/>
        <end position="235"/>
    </location>
</feature>
<evidence type="ECO:0000313" key="5">
    <source>
        <dbReference type="Proteomes" id="UP001329825"/>
    </source>
</evidence>
<dbReference type="InterPro" id="IPR045339">
    <property type="entry name" value="DUF6534"/>
</dbReference>
<dbReference type="Proteomes" id="UP001329825">
    <property type="component" value="Chromosome 2"/>
</dbReference>
<keyword evidence="2" id="KW-0472">Membrane</keyword>